<dbReference type="FunFam" id="3.90.190.10:FF:000035">
    <property type="entry name" value="Tyrosine phosphatase, putative"/>
    <property type="match status" value="1"/>
</dbReference>
<reference evidence="4" key="2">
    <citation type="submission" date="2011-02" db="EMBL/GenBank/DDBJ databases">
        <authorList>
            <person name="MacLean D."/>
        </authorList>
    </citation>
    <scope>NUCLEOTIDE SEQUENCE</scope>
</reference>
<dbReference type="PANTHER" id="PTHR31126:SF18">
    <property type="entry name" value="PROTEIN-TYROSINE-PHOSPHATASE"/>
    <property type="match status" value="1"/>
</dbReference>
<dbReference type="AlphaFoldDB" id="F0W4K7"/>
<dbReference type="EMBL" id="FR824062">
    <property type="protein sequence ID" value="CCA16040.1"/>
    <property type="molecule type" value="Genomic_DNA"/>
</dbReference>
<reference evidence="4" key="1">
    <citation type="journal article" date="2011" name="PLoS Biol.">
        <title>Gene gain and loss during evolution of obligate parasitism in the white rust pathogen of Arabidopsis thaliana.</title>
        <authorList>
            <person name="Kemen E."/>
            <person name="Gardiner A."/>
            <person name="Schultz-Larsen T."/>
            <person name="Kemen A.C."/>
            <person name="Balmuth A.L."/>
            <person name="Robert-Seilaniantz A."/>
            <person name="Bailey K."/>
            <person name="Holub E."/>
            <person name="Studholme D.J."/>
            <person name="Maclean D."/>
            <person name="Jones J.D."/>
        </authorList>
    </citation>
    <scope>NUCLEOTIDE SEQUENCE</scope>
</reference>
<dbReference type="Gene3D" id="3.90.190.10">
    <property type="entry name" value="Protein tyrosine phosphatase superfamily"/>
    <property type="match status" value="1"/>
</dbReference>
<gene>
    <name evidence="4" type="primary">AlNc14C17G1827</name>
    <name evidence="4" type="ORF">ALNC14_021830</name>
</gene>
<dbReference type="GO" id="GO:0016791">
    <property type="term" value="F:phosphatase activity"/>
    <property type="evidence" value="ECO:0007669"/>
    <property type="project" value="TreeGrafter"/>
</dbReference>
<dbReference type="PANTHER" id="PTHR31126">
    <property type="entry name" value="TYROSINE-PROTEIN PHOSPHATASE"/>
    <property type="match status" value="1"/>
</dbReference>
<sequence>MLSIPSVIPSHSPVSLNPPLYYEIVGENVYQSNKFDASSFTFVSNLGLKTIIYLSSDELSIELTDFFKEINVEVIHLGAKYRSTSPWKSMTEGMAKEAIQFVLEKQLHPLMLMCKTGIHMSGTVIGCLRRLQNWSLTAIIDNYRNLASSVKTRFENEQFIELFDIDLVTLPEKMPDWFVESQKIMEEEKLAILKGECYPGETSVDSFAANMPAYKRHYFQNLGPLISSSVVFSEKLSIIGDDDDD</sequence>
<protein>
    <submittedName>
        <fullName evidence="4">Uncharacterized protein AlNc14C17G1827</fullName>
    </submittedName>
</protein>
<dbReference type="GO" id="GO:0005737">
    <property type="term" value="C:cytoplasm"/>
    <property type="evidence" value="ECO:0007669"/>
    <property type="project" value="UniProtKB-SubCell"/>
</dbReference>
<accession>F0W4K7</accession>
<evidence type="ECO:0000256" key="2">
    <source>
        <dbReference type="ARBA" id="ARBA00022490"/>
    </source>
</evidence>
<organism evidence="4">
    <name type="scientific">Albugo laibachii Nc14</name>
    <dbReference type="NCBI Taxonomy" id="890382"/>
    <lineage>
        <taxon>Eukaryota</taxon>
        <taxon>Sar</taxon>
        <taxon>Stramenopiles</taxon>
        <taxon>Oomycota</taxon>
        <taxon>Peronosporomycetes</taxon>
        <taxon>Albuginales</taxon>
        <taxon>Albuginaceae</taxon>
        <taxon>Albugo</taxon>
    </lineage>
</organism>
<dbReference type="InterPro" id="IPR004861">
    <property type="entry name" value="Siw14-like"/>
</dbReference>
<dbReference type="InterPro" id="IPR029021">
    <property type="entry name" value="Prot-tyrosine_phosphatase-like"/>
</dbReference>
<proteinExistence type="predicted"/>
<keyword evidence="3" id="KW-0378">Hydrolase</keyword>
<evidence type="ECO:0000256" key="3">
    <source>
        <dbReference type="ARBA" id="ARBA00022801"/>
    </source>
</evidence>
<dbReference type="Pfam" id="PF03162">
    <property type="entry name" value="Y_phosphatase2"/>
    <property type="match status" value="1"/>
</dbReference>
<evidence type="ECO:0000256" key="1">
    <source>
        <dbReference type="ARBA" id="ARBA00004496"/>
    </source>
</evidence>
<dbReference type="SUPFAM" id="SSF52799">
    <property type="entry name" value="(Phosphotyrosine protein) phosphatases II"/>
    <property type="match status" value="1"/>
</dbReference>
<dbReference type="HOGENOM" id="CLU_088090_0_0_1"/>
<evidence type="ECO:0000313" key="4">
    <source>
        <dbReference type="EMBL" id="CCA16040.1"/>
    </source>
</evidence>
<name>F0W4K7_9STRA</name>
<keyword evidence="2" id="KW-0963">Cytoplasm</keyword>
<comment type="subcellular location">
    <subcellularLocation>
        <location evidence="1">Cytoplasm</location>
    </subcellularLocation>
</comment>